<dbReference type="EMBL" id="JAJTJA010000009">
    <property type="protein sequence ID" value="KAH8693901.1"/>
    <property type="molecule type" value="Genomic_DNA"/>
</dbReference>
<feature type="compositionally biased region" description="Low complexity" evidence="1">
    <location>
        <begin position="35"/>
        <end position="90"/>
    </location>
</feature>
<evidence type="ECO:0000256" key="1">
    <source>
        <dbReference type="SAM" id="MobiDB-lite"/>
    </source>
</evidence>
<organism evidence="2 3">
    <name type="scientific">Talaromyces proteolyticus</name>
    <dbReference type="NCBI Taxonomy" id="1131652"/>
    <lineage>
        <taxon>Eukaryota</taxon>
        <taxon>Fungi</taxon>
        <taxon>Dikarya</taxon>
        <taxon>Ascomycota</taxon>
        <taxon>Pezizomycotina</taxon>
        <taxon>Eurotiomycetes</taxon>
        <taxon>Eurotiomycetidae</taxon>
        <taxon>Eurotiales</taxon>
        <taxon>Trichocomaceae</taxon>
        <taxon>Talaromyces</taxon>
        <taxon>Talaromyces sect. Bacilispori</taxon>
    </lineage>
</organism>
<accession>A0AAD4KJS6</accession>
<name>A0AAD4KJS6_9EURO</name>
<dbReference type="Proteomes" id="UP001201262">
    <property type="component" value="Unassembled WGS sequence"/>
</dbReference>
<feature type="compositionally biased region" description="Polar residues" evidence="1">
    <location>
        <begin position="91"/>
        <end position="108"/>
    </location>
</feature>
<dbReference type="AlphaFoldDB" id="A0AAD4KJS6"/>
<comment type="caution">
    <text evidence="2">The sequence shown here is derived from an EMBL/GenBank/DDBJ whole genome shotgun (WGS) entry which is preliminary data.</text>
</comment>
<keyword evidence="3" id="KW-1185">Reference proteome</keyword>
<evidence type="ECO:0000313" key="2">
    <source>
        <dbReference type="EMBL" id="KAH8693901.1"/>
    </source>
</evidence>
<dbReference type="RefSeq" id="XP_046069571.1">
    <property type="nucleotide sequence ID" value="XM_046216739.1"/>
</dbReference>
<gene>
    <name evidence="2" type="ORF">BGW36DRAFT_383936</name>
</gene>
<reference evidence="2" key="1">
    <citation type="submission" date="2021-12" db="EMBL/GenBank/DDBJ databases">
        <title>Convergent genome expansion in fungi linked to evolution of root-endophyte symbiosis.</title>
        <authorList>
            <consortium name="DOE Joint Genome Institute"/>
            <person name="Ke Y.-H."/>
            <person name="Bonito G."/>
            <person name="Liao H.-L."/>
            <person name="Looney B."/>
            <person name="Rojas-Flechas A."/>
            <person name="Nash J."/>
            <person name="Hameed K."/>
            <person name="Schadt C."/>
            <person name="Martin F."/>
            <person name="Crous P.W."/>
            <person name="Miettinen O."/>
            <person name="Magnuson J.K."/>
            <person name="Labbe J."/>
            <person name="Jacobson D."/>
            <person name="Doktycz M.J."/>
            <person name="Veneault-Fourrey C."/>
            <person name="Kuo A."/>
            <person name="Mondo S."/>
            <person name="Calhoun S."/>
            <person name="Riley R."/>
            <person name="Ohm R."/>
            <person name="LaButti K."/>
            <person name="Andreopoulos B."/>
            <person name="Pangilinan J."/>
            <person name="Nolan M."/>
            <person name="Tritt A."/>
            <person name="Clum A."/>
            <person name="Lipzen A."/>
            <person name="Daum C."/>
            <person name="Barry K."/>
            <person name="Grigoriev I.V."/>
            <person name="Vilgalys R."/>
        </authorList>
    </citation>
    <scope>NUCLEOTIDE SEQUENCE</scope>
    <source>
        <strain evidence="2">PMI_201</strain>
    </source>
</reference>
<feature type="compositionally biased region" description="Basic and acidic residues" evidence="1">
    <location>
        <begin position="168"/>
        <end position="182"/>
    </location>
</feature>
<dbReference type="GeneID" id="70247026"/>
<sequence>MPRSQYADYASGPNTQSMNFHPSQSVPQDRAWARAGSSHAGSFGHGQPTTTTTYSSSGSVSEKGSKTGQHQPRSEIFSASRSTSTSSSFAGPSNQFYDNSNYTTSQLTHPRPHRDSPEVQFLYARSRPHDEGNPPLSENHLSSSSSFSPSSLSESRARVASQHKGKKKSEPESTRDRPGDKYLKMFLEPEQVNYEDAMLEILDGMPLPHPFNASST</sequence>
<feature type="compositionally biased region" description="Low complexity" evidence="1">
    <location>
        <begin position="133"/>
        <end position="154"/>
    </location>
</feature>
<protein>
    <submittedName>
        <fullName evidence="2">Uncharacterized protein</fullName>
    </submittedName>
</protein>
<proteinExistence type="predicted"/>
<evidence type="ECO:0000313" key="3">
    <source>
        <dbReference type="Proteomes" id="UP001201262"/>
    </source>
</evidence>
<feature type="compositionally biased region" description="Polar residues" evidence="1">
    <location>
        <begin position="12"/>
        <end position="27"/>
    </location>
</feature>
<feature type="region of interest" description="Disordered" evidence="1">
    <location>
        <begin position="1"/>
        <end position="182"/>
    </location>
</feature>